<comment type="caution">
    <text evidence="1">The sequence shown here is derived from an EMBL/GenBank/DDBJ whole genome shotgun (WGS) entry which is preliminary data.</text>
</comment>
<name>A0AAW9FQU8_9HYPH</name>
<proteinExistence type="predicted"/>
<dbReference type="EMBL" id="JAVRAF010000034">
    <property type="protein sequence ID" value="MDX8305878.1"/>
    <property type="molecule type" value="Genomic_DNA"/>
</dbReference>
<evidence type="ECO:0000313" key="1">
    <source>
        <dbReference type="EMBL" id="MDX8305878.1"/>
    </source>
</evidence>
<evidence type="ECO:0008006" key="2">
    <source>
        <dbReference type="Google" id="ProtNLM"/>
    </source>
</evidence>
<accession>A0AAW9FQU8</accession>
<gene>
    <name evidence="1" type="ORF">RMR22_27035</name>
</gene>
<protein>
    <recommendedName>
        <fullName evidence="2">DUF4263 domain-containing protein</fullName>
    </recommendedName>
</protein>
<organism evidence="1">
    <name type="scientific">Agrobacterium rosae</name>
    <dbReference type="NCBI Taxonomy" id="1972867"/>
    <lineage>
        <taxon>Bacteria</taxon>
        <taxon>Pseudomonadati</taxon>
        <taxon>Pseudomonadota</taxon>
        <taxon>Alphaproteobacteria</taxon>
        <taxon>Hyphomicrobiales</taxon>
        <taxon>Rhizobiaceae</taxon>
        <taxon>Rhizobium/Agrobacterium group</taxon>
        <taxon>Agrobacterium</taxon>
    </lineage>
</organism>
<reference evidence="1" key="1">
    <citation type="journal article" date="2023" name="Phytobiomes J">
        <title>Deciphering the key players within the bacterial microbiota associated with aerial crown gall tumors on rhododendron: Insights into the gallobiome.</title>
        <authorList>
            <person name="Kuzmanovic N."/>
            <person name="Nesme J."/>
            <person name="Wolf J."/>
            <person name="Neumann-Schaal M."/>
            <person name="Petersen J."/>
            <person name="Fernandez-Gnecco G."/>
            <person name="Sproeer C."/>
            <person name="Bunk B."/>
            <person name="Overmann J."/>
            <person name="Sorensen S.J."/>
            <person name="Idczak E."/>
            <person name="Smalla K."/>
        </authorList>
    </citation>
    <scope>NUCLEOTIDE SEQUENCE</scope>
    <source>
        <strain evidence="1">Rho-11.1</strain>
    </source>
</reference>
<dbReference type="RefSeq" id="WP_320203915.1">
    <property type="nucleotide sequence ID" value="NZ_CP192787.1"/>
</dbReference>
<sequence length="239" mass="27562">MVQKETELEQLKAYLTACNIAIADADIEATERPDFILRTGNRHIGVEVTEYHVSGRRQIEEAWDRLRHLAFERDDYPLNRSVKLYFREMRVPPTRDLDGFINEVIEFTGHNPEIERAAPDAQRHPILARYINRISVTPTKAHRIMWFWNYDAAWVGLLESELISILAQKAKSAVAPASQYWLIIAGGNRLSTLLALMDADQLRIMPDLEDTLAGGPYERVVLLQQPLIDWRRGEGWSNR</sequence>
<dbReference type="AlphaFoldDB" id="A0AAW9FQU8"/>